<proteinExistence type="predicted"/>
<dbReference type="KEGG" id="naq:D0T90_02925"/>
<keyword evidence="1" id="KW-0472">Membrane</keyword>
<organism evidence="2 3">
    <name type="scientific">Neisseria animalis</name>
    <dbReference type="NCBI Taxonomy" id="492"/>
    <lineage>
        <taxon>Bacteria</taxon>
        <taxon>Pseudomonadati</taxon>
        <taxon>Pseudomonadota</taxon>
        <taxon>Betaproteobacteria</taxon>
        <taxon>Neisseriales</taxon>
        <taxon>Neisseriaceae</taxon>
        <taxon>Neisseria</taxon>
    </lineage>
</organism>
<dbReference type="AlphaFoldDB" id="A0A5P3MPU2"/>
<name>A0A5P3MPU2_NEIAN</name>
<dbReference type="Proteomes" id="UP000325536">
    <property type="component" value="Chromosome"/>
</dbReference>
<accession>A0A5P3MPU2</accession>
<protein>
    <submittedName>
        <fullName evidence="2">Uncharacterized protein</fullName>
    </submittedName>
</protein>
<evidence type="ECO:0000313" key="3">
    <source>
        <dbReference type="Proteomes" id="UP000325536"/>
    </source>
</evidence>
<sequence>MYAKKIGLASGSLLKILLDVYLLYAVYFNFLKYFYLYYLFLKLKSKFKNILKFYKNNLFW</sequence>
<reference evidence="2 3" key="1">
    <citation type="submission" date="2018-08" db="EMBL/GenBank/DDBJ databases">
        <title>Neisseria animalis ATCC 49930 complete genome.</title>
        <authorList>
            <person name="Veseli I.A."/>
            <person name="Mascarenhas dos Santos A.C."/>
            <person name="Buttler R."/>
            <person name="Pombert J.-F."/>
        </authorList>
    </citation>
    <scope>NUCLEOTIDE SEQUENCE [LARGE SCALE GENOMIC DNA]</scope>
    <source>
        <strain evidence="2 3">ATCC 49930</strain>
    </source>
</reference>
<keyword evidence="3" id="KW-1185">Reference proteome</keyword>
<evidence type="ECO:0000256" key="1">
    <source>
        <dbReference type="SAM" id="Phobius"/>
    </source>
</evidence>
<dbReference type="EMBL" id="CP031699">
    <property type="protein sequence ID" value="QEY23582.1"/>
    <property type="molecule type" value="Genomic_DNA"/>
</dbReference>
<feature type="transmembrane region" description="Helical" evidence="1">
    <location>
        <begin position="20"/>
        <end position="40"/>
    </location>
</feature>
<evidence type="ECO:0000313" key="2">
    <source>
        <dbReference type="EMBL" id="QEY23582.1"/>
    </source>
</evidence>
<keyword evidence="1" id="KW-0812">Transmembrane</keyword>
<gene>
    <name evidence="2" type="ORF">D0T90_02925</name>
</gene>
<keyword evidence="1" id="KW-1133">Transmembrane helix</keyword>